<evidence type="ECO:0000256" key="4">
    <source>
        <dbReference type="ARBA" id="ARBA00022679"/>
    </source>
</evidence>
<dbReference type="PROSITE" id="PS00108">
    <property type="entry name" value="PROTEIN_KINASE_ST"/>
    <property type="match status" value="1"/>
</dbReference>
<comment type="caution">
    <text evidence="23">The sequence shown here is derived from an EMBL/GenBank/DDBJ whole genome shotgun (WGS) entry which is preliminary data.</text>
</comment>
<keyword evidence="6 20" id="KW-0732">Signal</keyword>
<comment type="catalytic activity">
    <reaction evidence="16">
        <text>L-threonyl-[protein] + ATP = O-phospho-L-threonyl-[protein] + ADP + H(+)</text>
        <dbReference type="Rhea" id="RHEA:46608"/>
        <dbReference type="Rhea" id="RHEA-COMP:11060"/>
        <dbReference type="Rhea" id="RHEA-COMP:11605"/>
        <dbReference type="ChEBI" id="CHEBI:15378"/>
        <dbReference type="ChEBI" id="CHEBI:30013"/>
        <dbReference type="ChEBI" id="CHEBI:30616"/>
        <dbReference type="ChEBI" id="CHEBI:61977"/>
        <dbReference type="ChEBI" id="CHEBI:456216"/>
        <dbReference type="EC" id="2.7.11.1"/>
    </reaction>
</comment>
<feature type="signal peptide" evidence="20">
    <location>
        <begin position="1"/>
        <end position="31"/>
    </location>
</feature>
<dbReference type="Pfam" id="PF00069">
    <property type="entry name" value="Pkinase"/>
    <property type="match status" value="1"/>
</dbReference>
<evidence type="ECO:0000256" key="8">
    <source>
        <dbReference type="ARBA" id="ARBA00022741"/>
    </source>
</evidence>
<evidence type="ECO:0000313" key="24">
    <source>
        <dbReference type="Proteomes" id="UP001443914"/>
    </source>
</evidence>
<keyword evidence="9" id="KW-0418">Kinase</keyword>
<keyword evidence="24" id="KW-1185">Reference proteome</keyword>
<keyword evidence="10 18" id="KW-0067">ATP-binding</keyword>
<dbReference type="Gene3D" id="3.30.200.20">
    <property type="entry name" value="Phosphorylase Kinase, domain 1"/>
    <property type="match status" value="1"/>
</dbReference>
<dbReference type="PROSITE" id="PS50011">
    <property type="entry name" value="PROTEIN_KINASE_DOM"/>
    <property type="match status" value="1"/>
</dbReference>
<dbReference type="CDD" id="cd14066">
    <property type="entry name" value="STKc_IRAK"/>
    <property type="match status" value="1"/>
</dbReference>
<proteinExistence type="predicted"/>
<evidence type="ECO:0000256" key="6">
    <source>
        <dbReference type="ARBA" id="ARBA00022729"/>
    </source>
</evidence>
<dbReference type="PROSITE" id="PS51473">
    <property type="entry name" value="GNK2"/>
    <property type="match status" value="2"/>
</dbReference>
<evidence type="ECO:0000256" key="20">
    <source>
        <dbReference type="SAM" id="SignalP"/>
    </source>
</evidence>
<keyword evidence="11" id="KW-1133">Transmembrane helix</keyword>
<evidence type="ECO:0000259" key="22">
    <source>
        <dbReference type="PROSITE" id="PS51473"/>
    </source>
</evidence>
<organism evidence="23 24">
    <name type="scientific">Saponaria officinalis</name>
    <name type="common">Common soapwort</name>
    <name type="synonym">Lychnis saponaria</name>
    <dbReference type="NCBI Taxonomy" id="3572"/>
    <lineage>
        <taxon>Eukaryota</taxon>
        <taxon>Viridiplantae</taxon>
        <taxon>Streptophyta</taxon>
        <taxon>Embryophyta</taxon>
        <taxon>Tracheophyta</taxon>
        <taxon>Spermatophyta</taxon>
        <taxon>Magnoliopsida</taxon>
        <taxon>eudicotyledons</taxon>
        <taxon>Gunneridae</taxon>
        <taxon>Pentapetalae</taxon>
        <taxon>Caryophyllales</taxon>
        <taxon>Caryophyllaceae</taxon>
        <taxon>Caryophylleae</taxon>
        <taxon>Saponaria</taxon>
    </lineage>
</organism>
<dbReference type="GO" id="GO:0016020">
    <property type="term" value="C:membrane"/>
    <property type="evidence" value="ECO:0007669"/>
    <property type="project" value="UniProtKB-SubCell"/>
</dbReference>
<dbReference type="FunFam" id="1.10.510.10:FF:000060">
    <property type="entry name" value="G-type lectin S-receptor-like serine/threonine-protein kinase"/>
    <property type="match status" value="1"/>
</dbReference>
<evidence type="ECO:0000256" key="9">
    <source>
        <dbReference type="ARBA" id="ARBA00022777"/>
    </source>
</evidence>
<evidence type="ECO:0000256" key="11">
    <source>
        <dbReference type="ARBA" id="ARBA00022989"/>
    </source>
</evidence>
<protein>
    <recommendedName>
        <fullName evidence="2">non-specific serine/threonine protein kinase</fullName>
        <ecNumber evidence="2">2.7.11.1</ecNumber>
    </recommendedName>
</protein>
<feature type="domain" description="Gnk2-homologous" evidence="22">
    <location>
        <begin position="151"/>
        <end position="257"/>
    </location>
</feature>
<dbReference type="GO" id="GO:0005524">
    <property type="term" value="F:ATP binding"/>
    <property type="evidence" value="ECO:0007669"/>
    <property type="project" value="UniProtKB-UniRule"/>
</dbReference>
<dbReference type="FunFam" id="3.30.200.20:FF:000142">
    <property type="entry name" value="Cysteine-rich receptor-like protein kinase 10"/>
    <property type="match status" value="1"/>
</dbReference>
<keyword evidence="14" id="KW-0675">Receptor</keyword>
<dbReference type="PANTHER" id="PTHR47973">
    <property type="entry name" value="CYSTEINE-RICH RECEPTOR-LIKE PROTEIN KINASE 3"/>
    <property type="match status" value="1"/>
</dbReference>
<dbReference type="InterPro" id="IPR011009">
    <property type="entry name" value="Kinase-like_dom_sf"/>
</dbReference>
<evidence type="ECO:0000256" key="1">
    <source>
        <dbReference type="ARBA" id="ARBA00004167"/>
    </source>
</evidence>
<dbReference type="AlphaFoldDB" id="A0AAW1K640"/>
<gene>
    <name evidence="23" type="ORF">RND81_06G126600</name>
</gene>
<evidence type="ECO:0000256" key="17">
    <source>
        <dbReference type="ARBA" id="ARBA00048679"/>
    </source>
</evidence>
<keyword evidence="12" id="KW-0472">Membrane</keyword>
<evidence type="ECO:0000256" key="12">
    <source>
        <dbReference type="ARBA" id="ARBA00023136"/>
    </source>
</evidence>
<evidence type="ECO:0000256" key="15">
    <source>
        <dbReference type="ARBA" id="ARBA00023180"/>
    </source>
</evidence>
<dbReference type="SUPFAM" id="SSF56112">
    <property type="entry name" value="Protein kinase-like (PK-like)"/>
    <property type="match status" value="1"/>
</dbReference>
<evidence type="ECO:0000256" key="13">
    <source>
        <dbReference type="ARBA" id="ARBA00023157"/>
    </source>
</evidence>
<comment type="catalytic activity">
    <reaction evidence="17">
        <text>L-seryl-[protein] + ATP = O-phospho-L-seryl-[protein] + ADP + H(+)</text>
        <dbReference type="Rhea" id="RHEA:17989"/>
        <dbReference type="Rhea" id="RHEA-COMP:9863"/>
        <dbReference type="Rhea" id="RHEA-COMP:11604"/>
        <dbReference type="ChEBI" id="CHEBI:15378"/>
        <dbReference type="ChEBI" id="CHEBI:29999"/>
        <dbReference type="ChEBI" id="CHEBI:30616"/>
        <dbReference type="ChEBI" id="CHEBI:83421"/>
        <dbReference type="ChEBI" id="CHEBI:456216"/>
        <dbReference type="EC" id="2.7.11.1"/>
    </reaction>
</comment>
<keyword evidence="8 18" id="KW-0547">Nucleotide-binding</keyword>
<keyword evidence="4" id="KW-0808">Transferase</keyword>
<comment type="subcellular location">
    <subcellularLocation>
        <location evidence="1">Membrane</location>
        <topology evidence="1">Single-pass membrane protein</topology>
    </subcellularLocation>
</comment>
<evidence type="ECO:0000256" key="19">
    <source>
        <dbReference type="SAM" id="MobiDB-lite"/>
    </source>
</evidence>
<feature type="compositionally biased region" description="Basic and acidic residues" evidence="19">
    <location>
        <begin position="624"/>
        <end position="636"/>
    </location>
</feature>
<dbReference type="EC" id="2.7.11.1" evidence="2"/>
<dbReference type="PROSITE" id="PS00107">
    <property type="entry name" value="PROTEIN_KINASE_ATP"/>
    <property type="match status" value="1"/>
</dbReference>
<evidence type="ECO:0000256" key="5">
    <source>
        <dbReference type="ARBA" id="ARBA00022692"/>
    </source>
</evidence>
<dbReference type="InterPro" id="IPR002902">
    <property type="entry name" value="GNK2"/>
</dbReference>
<feature type="domain" description="Protein kinase" evidence="21">
    <location>
        <begin position="334"/>
        <end position="611"/>
    </location>
</feature>
<dbReference type="InterPro" id="IPR017441">
    <property type="entry name" value="Protein_kinase_ATP_BS"/>
</dbReference>
<accession>A0AAW1K640</accession>
<dbReference type="InterPro" id="IPR008271">
    <property type="entry name" value="Ser/Thr_kinase_AS"/>
</dbReference>
<keyword evidence="15" id="KW-0325">Glycoprotein</keyword>
<keyword evidence="3" id="KW-0723">Serine/threonine-protein kinase</keyword>
<dbReference type="InterPro" id="IPR000719">
    <property type="entry name" value="Prot_kinase_dom"/>
</dbReference>
<dbReference type="CDD" id="cd23509">
    <property type="entry name" value="Gnk2-like"/>
    <property type="match status" value="2"/>
</dbReference>
<feature type="binding site" evidence="18">
    <location>
        <position position="362"/>
    </location>
    <ligand>
        <name>ATP</name>
        <dbReference type="ChEBI" id="CHEBI:30616"/>
    </ligand>
</feature>
<feature type="domain" description="Gnk2-homologous" evidence="22">
    <location>
        <begin position="43"/>
        <end position="147"/>
    </location>
</feature>
<sequence length="649" mass="72680">MKQPKRQKSIKQQTEVTFLCTTILLFSFAGAQNQTEVDRAATIYLVNYCSDYGHYDEGSDFQSNLVSLTSKLTSKANSTKFYNFTSVGTSNRNRVNGFFLCISGTSNQACQSCVTIAVAEIQQKCSFSKEYIVWYTGCMVRYSDQPIFSKLDNSVYYNLMFPPVDFSQFSQLLSKTFIDLFSEVTTGNSLVLSFAQSVVDVSENVSLISYVECTPDLSDVDCDRCLNTALGRISMIGATQGFLLQPNCRLMYYFNDSRPSTPGNTTEKASSSCKEQNIGLGVVSALAAALLILKICDFFKRRKRTVNPIGFDDIETRENLNFDINVIRAATDNFSPSNELGRGGFGVVYKGTLSDGQTVAVKRLSSASRQGIREFKTEACLAAKLQHKNLVKVHGFCMEDAEMLLVYEFVPNKSLDRYLFDTKEEECLSWETRYKIVVGIARGLSYLHEDSYPKIIHRDLKPSNILLDPVMNPKISDFGLAKMFERDQSQGNTSKIAGTFGYMAPEYATVGHFSNKSDIFSYGVILLEIISGKRNLCSELNSTDDYLLNHAWRLWNEGNQLMLVDSAIKTSFSEIEAERCIQVGLMCIQEDPAKRPSIDTVLLMLHTQPLTMLPPASPPAFPYKGEKPKELDEDSQRLLNDTGSDMIPR</sequence>
<evidence type="ECO:0000256" key="14">
    <source>
        <dbReference type="ARBA" id="ARBA00023170"/>
    </source>
</evidence>
<dbReference type="Proteomes" id="UP001443914">
    <property type="component" value="Unassembled WGS sequence"/>
</dbReference>
<evidence type="ECO:0000256" key="16">
    <source>
        <dbReference type="ARBA" id="ARBA00047899"/>
    </source>
</evidence>
<evidence type="ECO:0000256" key="7">
    <source>
        <dbReference type="ARBA" id="ARBA00022737"/>
    </source>
</evidence>
<evidence type="ECO:0000256" key="18">
    <source>
        <dbReference type="PROSITE-ProRule" id="PRU10141"/>
    </source>
</evidence>
<dbReference type="EMBL" id="JBDFQZ010000006">
    <property type="protein sequence ID" value="KAK9714870.1"/>
    <property type="molecule type" value="Genomic_DNA"/>
</dbReference>
<name>A0AAW1K640_SAPOF</name>
<dbReference type="Pfam" id="PF01657">
    <property type="entry name" value="Stress-antifung"/>
    <property type="match status" value="1"/>
</dbReference>
<evidence type="ECO:0000256" key="10">
    <source>
        <dbReference type="ARBA" id="ARBA00022840"/>
    </source>
</evidence>
<dbReference type="GO" id="GO:0004674">
    <property type="term" value="F:protein serine/threonine kinase activity"/>
    <property type="evidence" value="ECO:0007669"/>
    <property type="project" value="UniProtKB-KW"/>
</dbReference>
<keyword evidence="13" id="KW-1015">Disulfide bond</keyword>
<evidence type="ECO:0000259" key="21">
    <source>
        <dbReference type="PROSITE" id="PS50011"/>
    </source>
</evidence>
<evidence type="ECO:0000256" key="2">
    <source>
        <dbReference type="ARBA" id="ARBA00012513"/>
    </source>
</evidence>
<keyword evidence="5" id="KW-0812">Transmembrane</keyword>
<dbReference type="InterPro" id="IPR038408">
    <property type="entry name" value="GNK2_sf"/>
</dbReference>
<evidence type="ECO:0000313" key="23">
    <source>
        <dbReference type="EMBL" id="KAK9714870.1"/>
    </source>
</evidence>
<evidence type="ECO:0000256" key="3">
    <source>
        <dbReference type="ARBA" id="ARBA00022527"/>
    </source>
</evidence>
<dbReference type="SMART" id="SM00220">
    <property type="entry name" value="S_TKc"/>
    <property type="match status" value="1"/>
</dbReference>
<feature type="region of interest" description="Disordered" evidence="19">
    <location>
        <begin position="613"/>
        <end position="649"/>
    </location>
</feature>
<dbReference type="Gene3D" id="3.30.430.20">
    <property type="entry name" value="Gnk2 domain, C-X8-C-X2-C motif"/>
    <property type="match status" value="2"/>
</dbReference>
<keyword evidence="7" id="KW-0677">Repeat</keyword>
<feature type="chain" id="PRO_5043318057" description="non-specific serine/threonine protein kinase" evidence="20">
    <location>
        <begin position="32"/>
        <end position="649"/>
    </location>
</feature>
<dbReference type="Gene3D" id="1.10.510.10">
    <property type="entry name" value="Transferase(Phosphotransferase) domain 1"/>
    <property type="match status" value="1"/>
</dbReference>
<dbReference type="InterPro" id="IPR052059">
    <property type="entry name" value="CR_Ser/Thr_kinase"/>
</dbReference>
<reference evidence="23" key="1">
    <citation type="submission" date="2024-03" db="EMBL/GenBank/DDBJ databases">
        <title>WGS assembly of Saponaria officinalis var. Norfolk2.</title>
        <authorList>
            <person name="Jenkins J."/>
            <person name="Shu S."/>
            <person name="Grimwood J."/>
            <person name="Barry K."/>
            <person name="Goodstein D."/>
            <person name="Schmutz J."/>
            <person name="Leebens-Mack J."/>
            <person name="Osbourn A."/>
        </authorList>
    </citation>
    <scope>NUCLEOTIDE SEQUENCE [LARGE SCALE GENOMIC DNA]</scope>
    <source>
        <strain evidence="23">JIC</strain>
    </source>
</reference>